<dbReference type="Proteomes" id="UP001444661">
    <property type="component" value="Unassembled WGS sequence"/>
</dbReference>
<organism evidence="3 4">
    <name type="scientific">Apiospora rasikravindrae</name>
    <dbReference type="NCBI Taxonomy" id="990691"/>
    <lineage>
        <taxon>Eukaryota</taxon>
        <taxon>Fungi</taxon>
        <taxon>Dikarya</taxon>
        <taxon>Ascomycota</taxon>
        <taxon>Pezizomycotina</taxon>
        <taxon>Sordariomycetes</taxon>
        <taxon>Xylariomycetidae</taxon>
        <taxon>Amphisphaeriales</taxon>
        <taxon>Apiosporaceae</taxon>
        <taxon>Apiospora</taxon>
    </lineage>
</organism>
<gene>
    <name evidence="3" type="ORF">PG993_007049</name>
</gene>
<keyword evidence="4" id="KW-1185">Reference proteome</keyword>
<proteinExistence type="inferred from homology"/>
<dbReference type="EMBL" id="JAQQWK010000006">
    <property type="protein sequence ID" value="KAK8038638.1"/>
    <property type="molecule type" value="Genomic_DNA"/>
</dbReference>
<reference evidence="3 4" key="1">
    <citation type="submission" date="2023-01" db="EMBL/GenBank/DDBJ databases">
        <title>Analysis of 21 Apiospora genomes using comparative genomics revels a genus with tremendous synthesis potential of carbohydrate active enzymes and secondary metabolites.</title>
        <authorList>
            <person name="Sorensen T."/>
        </authorList>
    </citation>
    <scope>NUCLEOTIDE SEQUENCE [LARGE SCALE GENOMIC DNA]</scope>
    <source>
        <strain evidence="3 4">CBS 33761</strain>
    </source>
</reference>
<dbReference type="InterPro" id="IPR000073">
    <property type="entry name" value="AB_hydrolase_1"/>
</dbReference>
<evidence type="ECO:0000313" key="3">
    <source>
        <dbReference type="EMBL" id="KAK8038638.1"/>
    </source>
</evidence>
<name>A0ABR1SWE8_9PEZI</name>
<dbReference type="Gene3D" id="3.40.50.1820">
    <property type="entry name" value="alpha/beta hydrolase"/>
    <property type="match status" value="1"/>
</dbReference>
<dbReference type="Pfam" id="PF12697">
    <property type="entry name" value="Abhydrolase_6"/>
    <property type="match status" value="1"/>
</dbReference>
<feature type="domain" description="AB hydrolase-1" evidence="2">
    <location>
        <begin position="65"/>
        <end position="339"/>
    </location>
</feature>
<evidence type="ECO:0000313" key="4">
    <source>
        <dbReference type="Proteomes" id="UP001444661"/>
    </source>
</evidence>
<comment type="caution">
    <text evidence="3">The sequence shown here is derived from an EMBL/GenBank/DDBJ whole genome shotgun (WGS) entry which is preliminary data.</text>
</comment>
<dbReference type="SUPFAM" id="SSF53474">
    <property type="entry name" value="alpha/beta-Hydrolases"/>
    <property type="match status" value="1"/>
</dbReference>
<evidence type="ECO:0000259" key="2">
    <source>
        <dbReference type="Pfam" id="PF12697"/>
    </source>
</evidence>
<accession>A0ABR1SWE8</accession>
<dbReference type="PANTHER" id="PTHR42886">
    <property type="entry name" value="RE40534P-RELATED"/>
    <property type="match status" value="1"/>
</dbReference>
<comment type="similarity">
    <text evidence="1">Belongs to the peptidase S33 family. ABHD4/ABHD5 subfamily.</text>
</comment>
<dbReference type="InterPro" id="IPR029058">
    <property type="entry name" value="AB_hydrolase_fold"/>
</dbReference>
<evidence type="ECO:0000256" key="1">
    <source>
        <dbReference type="ARBA" id="ARBA00038097"/>
    </source>
</evidence>
<dbReference type="PANTHER" id="PTHR42886:SF29">
    <property type="entry name" value="PUMMELIG, ISOFORM A"/>
    <property type="match status" value="1"/>
</dbReference>
<sequence>MFGFNFYLSYDWIYWTRPTGPPSALPSDMERSFVQTPHGKIELLCAKPSSSSTKATSANISVPVVVFAHGGMGCAWVWTPYMLYLAQHGVTSYAVSTRGHGESWHPTFLRMLYMTTKRDLGDDLLAGIKAVQTREGGGEVVLVGHSSGGGLSQFLVNEGDVKVKGLGLLGAVPGTGSFKVYYNWACFDPWFAIRMIFHGWHPNSPLSHPFLTRRAFFSEEYPEKDLLEFQRHLNHYESFWWPIGMMAPFVNARKLLGNILGWNGSSDRILIMAGSRDKLMTRDVQVHAAETYRSAVSDMVREKKLEADDASVRELEGEGGEDDSGQGVRLAWVPGAGHHVQNDVQWEVGAAKLLAWLKQL</sequence>
<protein>
    <recommendedName>
        <fullName evidence="2">AB hydrolase-1 domain-containing protein</fullName>
    </recommendedName>
</protein>